<dbReference type="InterPro" id="IPR016035">
    <property type="entry name" value="Acyl_Trfase/lysoPLipase"/>
</dbReference>
<feature type="transmembrane region" description="Helical" evidence="3">
    <location>
        <begin position="396"/>
        <end position="421"/>
    </location>
</feature>
<feature type="transmembrane region" description="Helical" evidence="3">
    <location>
        <begin position="560"/>
        <end position="582"/>
    </location>
</feature>
<dbReference type="SUPFAM" id="SSF52151">
    <property type="entry name" value="FabD/lysophospholipase-like"/>
    <property type="match status" value="1"/>
</dbReference>
<feature type="transmembrane region" description="Helical" evidence="3">
    <location>
        <begin position="471"/>
        <end position="492"/>
    </location>
</feature>
<comment type="caution">
    <text evidence="5">The sequence shown here is derived from an EMBL/GenBank/DDBJ whole genome shotgun (WGS) entry which is preliminary data.</text>
</comment>
<dbReference type="GO" id="GO:0005829">
    <property type="term" value="C:cytosol"/>
    <property type="evidence" value="ECO:0007669"/>
    <property type="project" value="TreeGrafter"/>
</dbReference>
<keyword evidence="3" id="KW-1133">Transmembrane helix</keyword>
<dbReference type="AlphaFoldDB" id="A0A0R3CFP6"/>
<dbReference type="PANTHER" id="PTHR10728">
    <property type="entry name" value="CYTOSOLIC PHOSPHOLIPASE A2"/>
    <property type="match status" value="1"/>
</dbReference>
<evidence type="ECO:0000259" key="4">
    <source>
        <dbReference type="Pfam" id="PF01734"/>
    </source>
</evidence>
<keyword evidence="1" id="KW-0443">Lipid metabolism</keyword>
<feature type="transmembrane region" description="Helical" evidence="3">
    <location>
        <begin position="302"/>
        <end position="322"/>
    </location>
</feature>
<proteinExistence type="predicted"/>
<feature type="transmembrane region" description="Helical" evidence="3">
    <location>
        <begin position="356"/>
        <end position="376"/>
    </location>
</feature>
<dbReference type="PANTHER" id="PTHR10728:SF40">
    <property type="entry name" value="PATATIN FAMILY PROTEIN"/>
    <property type="match status" value="1"/>
</dbReference>
<feature type="region of interest" description="Disordered" evidence="2">
    <location>
        <begin position="38"/>
        <end position="59"/>
    </location>
</feature>
<name>A0A0R3CFP6_9BRAD</name>
<evidence type="ECO:0000313" key="6">
    <source>
        <dbReference type="Proteomes" id="UP000051380"/>
    </source>
</evidence>
<organism evidence="5 6">
    <name type="scientific">Bradyrhizobium yuanmingense</name>
    <dbReference type="NCBI Taxonomy" id="108015"/>
    <lineage>
        <taxon>Bacteria</taxon>
        <taxon>Pseudomonadati</taxon>
        <taxon>Pseudomonadota</taxon>
        <taxon>Alphaproteobacteria</taxon>
        <taxon>Hyphomicrobiales</taxon>
        <taxon>Nitrobacteraceae</taxon>
        <taxon>Bradyrhizobium</taxon>
    </lineage>
</organism>
<accession>A0A0R3CFP6</accession>
<evidence type="ECO:0000313" key="5">
    <source>
        <dbReference type="EMBL" id="KRP96360.1"/>
    </source>
</evidence>
<feature type="transmembrane region" description="Helical" evidence="3">
    <location>
        <begin position="258"/>
        <end position="276"/>
    </location>
</feature>
<feature type="transmembrane region" description="Helical" evidence="3">
    <location>
        <begin position="187"/>
        <end position="212"/>
    </location>
</feature>
<feature type="transmembrane region" description="Helical" evidence="3">
    <location>
        <begin position="160"/>
        <end position="180"/>
    </location>
</feature>
<feature type="transmembrane region" description="Helical" evidence="3">
    <location>
        <begin position="441"/>
        <end position="459"/>
    </location>
</feature>
<keyword evidence="3" id="KW-0472">Membrane</keyword>
<evidence type="ECO:0000256" key="3">
    <source>
        <dbReference type="SAM" id="Phobius"/>
    </source>
</evidence>
<evidence type="ECO:0000256" key="2">
    <source>
        <dbReference type="SAM" id="MobiDB-lite"/>
    </source>
</evidence>
<feature type="domain" description="PNPLA" evidence="4">
    <location>
        <begin position="77"/>
        <end position="130"/>
    </location>
</feature>
<evidence type="ECO:0000256" key="1">
    <source>
        <dbReference type="ARBA" id="ARBA00023098"/>
    </source>
</evidence>
<sequence length="993" mass="106332">MSQPVLPDSPKPVVADIVDNGDVLLGELHAIEERRALLADAARQPKPKPAPPHDPKALPKKLKDFATKAGNLNLSALCLSGGGIRSAAFALGVVQGLAARRILSKFDYLSTVSGGGYTGAMLTAWVQRAGYDNVERQLVDGPHSNAAISPLQHLRRYSSYLSPSAGLLSTDMLALVALYVRNLLLNWFVLIPILLAAIILLKLVTLWAWTFQASDTEIAMLGLLAVALAGTSMVDSLQQRPGWGDESSSRSRFLALELLPTLLAGLLVSVAALKIYQQLMVDTDVKGSDQLQLLSFLKELKWYGNVAVVAAGTYFVAAVLALSFSPPRAGKDDDKSTSENIRSGELHKGVLHRGMLIVLALTASGAVVGLLLARIIDLIGAPSPDATGTAFSPVKVFMLMCLGPSVFMTAVFLAELLYCALTGKVSWGDAEREWLGRAAGYHARAAVFWSLAFAVIYLGSYGINYLYRESVTSLSGLIATGGLAGVVASLVGKSSSTMAVFKKGYATLASRSLNVVLAVAATAFIIILTSVLSAVVDWLVLPACVLPGYNALWFDAKYDVLGPLFMVFLWTVLVGGIASWFVNTNRFSLHGVYRNRLIRTFLGASKEKRKPNAFTDFYEGDNLNLSDLWPNAAPDKGRIPPQYLVQNIAMNIVATRELAWQERKAMSFVVTPWWCGCGDQNRKSQVLRADLSGASGCYRVSKNYGKGISVGTSMAISGAAASPNMGYHSSPALSLLLTFFNVRLGAWLGNPNSAGNRTWQHAGPRIAGWPMIQEALGLTDGTKGYVYLSDGGHFDNLGLYEMVRRRCQLIIISDAGCDPDFGFEDLGNACRKISIDQDVDIEFEALKMVSRKTPPVEGPYFAVAKIKYRDLGGKQGILVYIKPNFQGIEPISVRSYALKATVFPHESTADQFFGESQFEAYRALGRFAIDNIDGAAGVTYSDVDAFMKAIRAHAAKPAAPPAGPAPAQPQAAVPATGAAAGLGAGTVMSPQGG</sequence>
<keyword evidence="3" id="KW-0812">Transmembrane</keyword>
<dbReference type="Gene3D" id="3.40.1090.10">
    <property type="entry name" value="Cytosolic phospholipase A2 catalytic domain"/>
    <property type="match status" value="2"/>
</dbReference>
<feature type="transmembrane region" description="Helical" evidence="3">
    <location>
        <begin position="513"/>
        <end position="540"/>
    </location>
</feature>
<feature type="transmembrane region" description="Helical" evidence="3">
    <location>
        <begin position="218"/>
        <end position="237"/>
    </location>
</feature>
<dbReference type="EMBL" id="LJYF01000026">
    <property type="protein sequence ID" value="KRP96360.1"/>
    <property type="molecule type" value="Genomic_DNA"/>
</dbReference>
<dbReference type="RefSeq" id="WP_057027607.1">
    <property type="nucleotide sequence ID" value="NZ_LJYF01000026.1"/>
</dbReference>
<dbReference type="Proteomes" id="UP000051380">
    <property type="component" value="Unassembled WGS sequence"/>
</dbReference>
<dbReference type="OrthoDB" id="100544at2"/>
<dbReference type="Pfam" id="PF01734">
    <property type="entry name" value="Patatin"/>
    <property type="match status" value="1"/>
</dbReference>
<gene>
    <name evidence="5" type="ORF">AOQ72_18800</name>
</gene>
<dbReference type="InterPro" id="IPR002641">
    <property type="entry name" value="PNPLA_dom"/>
</dbReference>
<reference evidence="5 6" key="1">
    <citation type="submission" date="2015-09" db="EMBL/GenBank/DDBJ databases">
        <title>Draft Genome Sequence of the Strain BR 3267 (Bradyrhizobium yuanmingense) recommended as inoculant for cowpea in Brazil.</title>
        <authorList>
            <person name="Simoes-Araujo J.L."/>
            <person name="Zilli J.E."/>
        </authorList>
    </citation>
    <scope>NUCLEOTIDE SEQUENCE [LARGE SCALE GENOMIC DNA]</scope>
    <source>
        <strain evidence="5 6">BR3267</strain>
    </source>
</reference>
<dbReference type="GO" id="GO:0046475">
    <property type="term" value="P:glycerophospholipid catabolic process"/>
    <property type="evidence" value="ECO:0007669"/>
    <property type="project" value="TreeGrafter"/>
</dbReference>
<protein>
    <recommendedName>
        <fullName evidence="4">PNPLA domain-containing protein</fullName>
    </recommendedName>
</protein>
<dbReference type="GO" id="GO:0004623">
    <property type="term" value="F:phospholipase A2 activity"/>
    <property type="evidence" value="ECO:0007669"/>
    <property type="project" value="TreeGrafter"/>
</dbReference>